<evidence type="ECO:0000256" key="6">
    <source>
        <dbReference type="SAM" id="MobiDB-lite"/>
    </source>
</evidence>
<keyword evidence="7" id="KW-0812">Transmembrane</keyword>
<evidence type="ECO:0000256" key="7">
    <source>
        <dbReference type="SAM" id="Phobius"/>
    </source>
</evidence>
<dbReference type="PANTHER" id="PTHR13887:SF14">
    <property type="entry name" value="DISULFIDE BOND FORMATION PROTEIN D"/>
    <property type="match status" value="1"/>
</dbReference>
<evidence type="ECO:0000259" key="8">
    <source>
        <dbReference type="PROSITE" id="PS51352"/>
    </source>
</evidence>
<evidence type="ECO:0000256" key="1">
    <source>
        <dbReference type="ARBA" id="ARBA00005791"/>
    </source>
</evidence>
<dbReference type="InterPro" id="IPR013766">
    <property type="entry name" value="Thioredoxin_domain"/>
</dbReference>
<dbReference type="Gene3D" id="3.40.30.10">
    <property type="entry name" value="Glutaredoxin"/>
    <property type="match status" value="3"/>
</dbReference>
<dbReference type="InterPro" id="IPR036249">
    <property type="entry name" value="Thioredoxin-like_sf"/>
</dbReference>
<name>A0ABZ2L415_9BACT</name>
<dbReference type="PROSITE" id="PS51352">
    <property type="entry name" value="THIOREDOXIN_2"/>
    <property type="match status" value="3"/>
</dbReference>
<evidence type="ECO:0000313" key="9">
    <source>
        <dbReference type="EMBL" id="WXB05598.1"/>
    </source>
</evidence>
<keyword evidence="10" id="KW-1185">Reference proteome</keyword>
<dbReference type="RefSeq" id="WP_394835244.1">
    <property type="nucleotide sequence ID" value="NZ_CP089929.1"/>
</dbReference>
<feature type="domain" description="Thioredoxin" evidence="8">
    <location>
        <begin position="259"/>
        <end position="450"/>
    </location>
</feature>
<feature type="domain" description="Thioredoxin" evidence="8">
    <location>
        <begin position="470"/>
        <end position="657"/>
    </location>
</feature>
<dbReference type="SUPFAM" id="SSF52833">
    <property type="entry name" value="Thioredoxin-like"/>
    <property type="match status" value="3"/>
</dbReference>
<evidence type="ECO:0000256" key="2">
    <source>
        <dbReference type="ARBA" id="ARBA00022729"/>
    </source>
</evidence>
<evidence type="ECO:0000256" key="4">
    <source>
        <dbReference type="ARBA" id="ARBA00023157"/>
    </source>
</evidence>
<feature type="region of interest" description="Disordered" evidence="6">
    <location>
        <begin position="45"/>
        <end position="69"/>
    </location>
</feature>
<evidence type="ECO:0000313" key="10">
    <source>
        <dbReference type="Proteomes" id="UP001374803"/>
    </source>
</evidence>
<keyword evidence="7" id="KW-0472">Membrane</keyword>
<keyword evidence="7" id="KW-1133">Transmembrane helix</keyword>
<feature type="domain" description="Thioredoxin" evidence="8">
    <location>
        <begin position="42"/>
        <end position="235"/>
    </location>
</feature>
<dbReference type="EMBL" id="CP089983">
    <property type="protein sequence ID" value="WXB05598.1"/>
    <property type="molecule type" value="Genomic_DNA"/>
</dbReference>
<comment type="similarity">
    <text evidence="1">Belongs to the thioredoxin family. DsbA subfamily.</text>
</comment>
<sequence length="660" mass="72743">MSKNSHEVRDIPGGVAVIGFFLSFLSGGALMWGYDTHRLQSLRGGESAAGSDTAPWSDSDSPIPVDSKDPMWGNRLAPVTIVEFSDFECPFCARVEPTLEQIKQNYGPDKVRILWKHMPIPNHPNARPASEAAAGVFALKGNEAFWKFHDLAYRNQNTLAPANYERWAQQSGVTDLAKFKAGLASHKWASKVEQDEALSRQLNVNATPAFYINGVAFSGAQPYEKFKAVIDQELGKAQAKIAAGTPKSEIYTRSSKEAKNATPPPPPSPAEAKDDGLWKVPIGKSPVLGTDKALVTIVTFSDFECVFCKRSEATMKQIRDTYGDKVRIVWKNEPIVSIHKHAEAAAQFALAARAEKGDKGFWDAHDKLFESAPKLEDEDFARIAKELALSVDKVQSAIKEHKYKKEIDADQEAAEDVAATNTPHYFINGRRIVGAESLDRFKKIIDEEITKSSALLAKGTKPADLYDTLVKDGKGAPELEKKTLPARLNAPTKGNANAKVTIVEVSDFQCPYCRRAEDTMKEVMKNYGDRVKLSWRNFPLTMHEDAGLAAQASLEAFKQKGSDGFWNMHDLLFAAQPTENGLKREAVEKYAEQAGLDLAKFKAALDHQTHRAVVDEDVKAVSDAGINSTPGFIINGYYISGAETYSKFRKVIDRALAESK</sequence>
<keyword evidence="3" id="KW-0560">Oxidoreductase</keyword>
<evidence type="ECO:0000256" key="3">
    <source>
        <dbReference type="ARBA" id="ARBA00023002"/>
    </source>
</evidence>
<dbReference type="InterPro" id="IPR012336">
    <property type="entry name" value="Thioredoxin-like_fold"/>
</dbReference>
<keyword evidence="4" id="KW-1015">Disulfide bond</keyword>
<protein>
    <submittedName>
        <fullName evidence="9">Thioredoxin domain-containing protein</fullName>
    </submittedName>
</protein>
<organism evidence="9 10">
    <name type="scientific">Pendulispora rubella</name>
    <dbReference type="NCBI Taxonomy" id="2741070"/>
    <lineage>
        <taxon>Bacteria</taxon>
        <taxon>Pseudomonadati</taxon>
        <taxon>Myxococcota</taxon>
        <taxon>Myxococcia</taxon>
        <taxon>Myxococcales</taxon>
        <taxon>Sorangiineae</taxon>
        <taxon>Pendulisporaceae</taxon>
        <taxon>Pendulispora</taxon>
    </lineage>
</organism>
<dbReference type="PANTHER" id="PTHR13887">
    <property type="entry name" value="GLUTATHIONE S-TRANSFERASE KAPPA"/>
    <property type="match status" value="1"/>
</dbReference>
<keyword evidence="5" id="KW-0676">Redox-active center</keyword>
<keyword evidence="2" id="KW-0732">Signal</keyword>
<proteinExistence type="inferred from homology"/>
<dbReference type="Proteomes" id="UP001374803">
    <property type="component" value="Chromosome"/>
</dbReference>
<feature type="region of interest" description="Disordered" evidence="6">
    <location>
        <begin position="251"/>
        <end position="276"/>
    </location>
</feature>
<feature type="transmembrane region" description="Helical" evidence="7">
    <location>
        <begin position="12"/>
        <end position="34"/>
    </location>
</feature>
<reference evidence="9" key="1">
    <citation type="submission" date="2021-12" db="EMBL/GenBank/DDBJ databases">
        <title>Discovery of the Pendulisporaceae a myxobacterial family with distinct sporulation behavior and unique specialized metabolism.</title>
        <authorList>
            <person name="Garcia R."/>
            <person name="Popoff A."/>
            <person name="Bader C.D."/>
            <person name="Loehr J."/>
            <person name="Walesch S."/>
            <person name="Walt C."/>
            <person name="Boldt J."/>
            <person name="Bunk B."/>
            <person name="Haeckl F.J.F.P.J."/>
            <person name="Gunesch A.P."/>
            <person name="Birkelbach J."/>
            <person name="Nuebel U."/>
            <person name="Pietschmann T."/>
            <person name="Bach T."/>
            <person name="Mueller R."/>
        </authorList>
    </citation>
    <scope>NUCLEOTIDE SEQUENCE</scope>
    <source>
        <strain evidence="9">MSr11367</strain>
    </source>
</reference>
<evidence type="ECO:0000256" key="5">
    <source>
        <dbReference type="ARBA" id="ARBA00023284"/>
    </source>
</evidence>
<dbReference type="Pfam" id="PF13462">
    <property type="entry name" value="Thioredoxin_4"/>
    <property type="match status" value="3"/>
</dbReference>
<accession>A0ABZ2L415</accession>
<gene>
    <name evidence="9" type="ORF">LVJ94_52975</name>
</gene>